<dbReference type="GO" id="GO:0005524">
    <property type="term" value="F:ATP binding"/>
    <property type="evidence" value="ECO:0007669"/>
    <property type="project" value="UniProtKB-KW"/>
</dbReference>
<dbReference type="InterPro" id="IPR036388">
    <property type="entry name" value="WH-like_DNA-bd_sf"/>
</dbReference>
<keyword evidence="2 10" id="KW-0853">WD repeat</keyword>
<dbReference type="Gene3D" id="3.40.50.300">
    <property type="entry name" value="P-loop containing nucleotide triphosphate hydrolases"/>
    <property type="match status" value="1"/>
</dbReference>
<evidence type="ECO:0000256" key="11">
    <source>
        <dbReference type="SAM" id="MobiDB-lite"/>
    </source>
</evidence>
<feature type="repeat" description="WD" evidence="10">
    <location>
        <begin position="242"/>
        <end position="287"/>
    </location>
</feature>
<dbReference type="SUPFAM" id="SSF50978">
    <property type="entry name" value="WD40 repeat-like"/>
    <property type="match status" value="1"/>
</dbReference>
<comment type="catalytic activity">
    <reaction evidence="9">
        <text>L-seryl-[protein] + ATP = O-phospho-L-seryl-[protein] + ADP + H(+)</text>
        <dbReference type="Rhea" id="RHEA:17989"/>
        <dbReference type="Rhea" id="RHEA-COMP:9863"/>
        <dbReference type="Rhea" id="RHEA-COMP:11604"/>
        <dbReference type="ChEBI" id="CHEBI:15378"/>
        <dbReference type="ChEBI" id="CHEBI:29999"/>
        <dbReference type="ChEBI" id="CHEBI:30616"/>
        <dbReference type="ChEBI" id="CHEBI:83421"/>
        <dbReference type="ChEBI" id="CHEBI:456216"/>
        <dbReference type="EC" id="2.7.11.1"/>
    </reaction>
</comment>
<reference evidence="13 14" key="1">
    <citation type="submission" date="2017-12" db="EMBL/GenBank/DDBJ databases">
        <title>Sequencing, de novo assembly and annotation of complete genome of a new Thraustochytrid species, strain FCC1311.</title>
        <authorList>
            <person name="Sedici K."/>
            <person name="Godart F."/>
            <person name="Aiese Cigliano R."/>
            <person name="Sanseverino W."/>
            <person name="Barakat M."/>
            <person name="Ortet P."/>
            <person name="Marechal E."/>
            <person name="Cagnac O."/>
            <person name="Amato A."/>
        </authorList>
    </citation>
    <scope>NUCLEOTIDE SEQUENCE [LARGE SCALE GENOMIC DNA]</scope>
</reference>
<dbReference type="Pfam" id="PF13676">
    <property type="entry name" value="TIR_2"/>
    <property type="match status" value="1"/>
</dbReference>
<sequence>MGRILGTVDCVAQSADLVLAATSGDGYLRVWSKEEGALVLEMKTPNNMPANTVAVQDNLAAVGTLAGGLFLIDLGTSSVLHALVGHTDHVNSVILDGNQIISGSEDQTIRVWDRISGREILTIDAQVEVKALAAHKKLLVVASQDNIVRVFDRATRHRRPRRVLRQATGKVTAVAIDAQRMASGSYDRKVRVYAVPSFRLVRVLKADGIVTCVALEGDRIVSASFPTITVWDARNGDTLHVLQGHSSIVWTVSLLGPDVVSGSGNSAGSADISVRVWDAETGALTRVLNGTEAVRPIEEVLGAATGAAASAAAEKVLKAALANGDPAELGRCKLMIVGQCAAGKTSTVRSLLGMAPVEEHISTVGVELKRTDAESWEEIKDLDSGFERQVYRVAALRMAVQEQAASKTPQSTPMRICRKASNLVFGRRRSSAARPFVAEVQVELVPEAEVAQRFEYAEIEDMAGKTQSDQKIYFTIWDFAGQDVFYALHHIFLTREGGVFMVVFDMQELLSKQERAVEYLSFWLNSVKLRAPTAPIILVGTHYDEASVDLNEVEEILIGQLSVDENENIVPNSRASLNFFPIDNMSSEPDRASELRVAVEASASSLESGSRKISLRWLKVLDDLLMLDCDHVPFKAAQELATKYHVGEQTDELLSFFHELGMLVHLRATDVLYDNVVLNPQWLLNKLSRVIADDIHVDQIRYDHELQNAGLEKDFEWLRKCGIATLSLLRFLWNDEEVDFLVDFMRGAMLLSDWAFPEESLTSGRQSEPLYLVSSLLKNSTSAELDAEIADMDIGLTCVLDFSKFFLPDGVFARLLSLCVQYSGNFGAISRAPQLAGNQAIVHFNFSDFALKQTKNKIWIRIERKSRKPASTLKTLVGMFRGARNAIFRDLPWELLLQSPKDASALCAYDEVARARTSGADSVLSTSKRITSVADFDPFFHDGSLEEDEKGSETVEQATAADFDPFRQDDSLKEDETDTETVEQASVADFDPHFQDGLLQEDENDTGTVEQVSLQVLPAGLEYHVYLSHRQRNARETCNLIADKLESRGLKVWYDRESRGDLAKEVMRRGIRASKCYLLFLSKSVFMGAVLMELEIALQEKKPVLLVHENDPDRAGFVTFTSYIESAPKDAKHLLRESESIPFQRRLTEHFYEQLIARINAS</sequence>
<dbReference type="Pfam" id="PF00400">
    <property type="entry name" value="WD40"/>
    <property type="match status" value="3"/>
</dbReference>
<dbReference type="InParanoid" id="A0A2R5G7H1"/>
<dbReference type="InterPro" id="IPR015943">
    <property type="entry name" value="WD40/YVTN_repeat-like_dom_sf"/>
</dbReference>
<evidence type="ECO:0000256" key="8">
    <source>
        <dbReference type="ARBA" id="ARBA00047899"/>
    </source>
</evidence>
<dbReference type="InterPro" id="IPR000157">
    <property type="entry name" value="TIR_dom"/>
</dbReference>
<evidence type="ECO:0000256" key="9">
    <source>
        <dbReference type="ARBA" id="ARBA00048679"/>
    </source>
</evidence>
<evidence type="ECO:0000256" key="1">
    <source>
        <dbReference type="ARBA" id="ARBA00012513"/>
    </source>
</evidence>
<dbReference type="GO" id="GO:0007165">
    <property type="term" value="P:signal transduction"/>
    <property type="evidence" value="ECO:0007669"/>
    <property type="project" value="InterPro"/>
</dbReference>
<keyword evidence="5" id="KW-0547">Nucleotide-binding</keyword>
<accession>A0A2R5G7H1</accession>
<feature type="repeat" description="WD" evidence="10">
    <location>
        <begin position="83"/>
        <end position="122"/>
    </location>
</feature>
<dbReference type="InterPro" id="IPR036322">
    <property type="entry name" value="WD40_repeat_dom_sf"/>
</dbReference>
<dbReference type="PANTHER" id="PTHR22847">
    <property type="entry name" value="WD40 REPEAT PROTEIN"/>
    <property type="match status" value="1"/>
</dbReference>
<feature type="region of interest" description="Disordered" evidence="11">
    <location>
        <begin position="945"/>
        <end position="986"/>
    </location>
</feature>
<evidence type="ECO:0000256" key="10">
    <source>
        <dbReference type="PROSITE-ProRule" id="PRU00221"/>
    </source>
</evidence>
<evidence type="ECO:0000313" key="14">
    <source>
        <dbReference type="Proteomes" id="UP000241890"/>
    </source>
</evidence>
<dbReference type="InterPro" id="IPR027417">
    <property type="entry name" value="P-loop_NTPase"/>
</dbReference>
<dbReference type="Gene3D" id="3.40.50.10140">
    <property type="entry name" value="Toll/interleukin-1 receptor homology (TIR) domain"/>
    <property type="match status" value="1"/>
</dbReference>
<evidence type="ECO:0000259" key="12">
    <source>
        <dbReference type="PROSITE" id="PS51424"/>
    </source>
</evidence>
<proteinExistence type="predicted"/>
<keyword evidence="6" id="KW-0418">Kinase</keyword>
<organism evidence="13 14">
    <name type="scientific">Hondaea fermentalgiana</name>
    <dbReference type="NCBI Taxonomy" id="2315210"/>
    <lineage>
        <taxon>Eukaryota</taxon>
        <taxon>Sar</taxon>
        <taxon>Stramenopiles</taxon>
        <taxon>Bigyra</taxon>
        <taxon>Labyrinthulomycetes</taxon>
        <taxon>Thraustochytrida</taxon>
        <taxon>Thraustochytriidae</taxon>
        <taxon>Hondaea</taxon>
    </lineage>
</organism>
<dbReference type="Pfam" id="PF08477">
    <property type="entry name" value="Roc"/>
    <property type="match status" value="1"/>
</dbReference>
<comment type="caution">
    <text evidence="13">The sequence shown here is derived from an EMBL/GenBank/DDBJ whole genome shotgun (WGS) entry which is preliminary data.</text>
</comment>
<dbReference type="Proteomes" id="UP000241890">
    <property type="component" value="Unassembled WGS sequence"/>
</dbReference>
<dbReference type="PANTHER" id="PTHR22847:SF637">
    <property type="entry name" value="WD REPEAT DOMAIN 5B"/>
    <property type="match status" value="1"/>
</dbReference>
<dbReference type="AlphaFoldDB" id="A0A2R5G7H1"/>
<evidence type="ECO:0000256" key="5">
    <source>
        <dbReference type="ARBA" id="ARBA00022741"/>
    </source>
</evidence>
<name>A0A2R5G7H1_9STRA</name>
<evidence type="ECO:0000256" key="2">
    <source>
        <dbReference type="ARBA" id="ARBA00022574"/>
    </source>
</evidence>
<dbReference type="EMBL" id="BEYU01000015">
    <property type="protein sequence ID" value="GBG25738.1"/>
    <property type="molecule type" value="Genomic_DNA"/>
</dbReference>
<dbReference type="SUPFAM" id="SSF52540">
    <property type="entry name" value="P-loop containing nucleoside triphosphate hydrolases"/>
    <property type="match status" value="1"/>
</dbReference>
<gene>
    <name evidence="13" type="ORF">FCC1311_019572</name>
</gene>
<dbReference type="Gene3D" id="2.130.10.10">
    <property type="entry name" value="YVTN repeat-like/Quinoprotein amine dehydrogenase"/>
    <property type="match status" value="2"/>
</dbReference>
<evidence type="ECO:0000256" key="7">
    <source>
        <dbReference type="ARBA" id="ARBA00022840"/>
    </source>
</evidence>
<dbReference type="OrthoDB" id="10251448at2759"/>
<dbReference type="GO" id="GO:0005829">
    <property type="term" value="C:cytosol"/>
    <property type="evidence" value="ECO:0007669"/>
    <property type="project" value="UniProtKB-ARBA"/>
</dbReference>
<keyword evidence="14" id="KW-1185">Reference proteome</keyword>
<dbReference type="InterPro" id="IPR001680">
    <property type="entry name" value="WD40_rpt"/>
</dbReference>
<feature type="compositionally biased region" description="Acidic residues" evidence="11">
    <location>
        <begin position="972"/>
        <end position="981"/>
    </location>
</feature>
<dbReference type="PROSITE" id="PS50082">
    <property type="entry name" value="WD_REPEATS_2"/>
    <property type="match status" value="2"/>
</dbReference>
<evidence type="ECO:0000313" key="13">
    <source>
        <dbReference type="EMBL" id="GBG25738.1"/>
    </source>
</evidence>
<evidence type="ECO:0000256" key="6">
    <source>
        <dbReference type="ARBA" id="ARBA00022777"/>
    </source>
</evidence>
<evidence type="ECO:0000256" key="4">
    <source>
        <dbReference type="ARBA" id="ARBA00022737"/>
    </source>
</evidence>
<keyword evidence="3" id="KW-0808">Transferase</keyword>
<comment type="catalytic activity">
    <reaction evidence="8">
        <text>L-threonyl-[protein] + ATP = O-phospho-L-threonyl-[protein] + ADP + H(+)</text>
        <dbReference type="Rhea" id="RHEA:46608"/>
        <dbReference type="Rhea" id="RHEA-COMP:11060"/>
        <dbReference type="Rhea" id="RHEA-COMP:11605"/>
        <dbReference type="ChEBI" id="CHEBI:15378"/>
        <dbReference type="ChEBI" id="CHEBI:30013"/>
        <dbReference type="ChEBI" id="CHEBI:30616"/>
        <dbReference type="ChEBI" id="CHEBI:61977"/>
        <dbReference type="ChEBI" id="CHEBI:456216"/>
        <dbReference type="EC" id="2.7.11.1"/>
    </reaction>
</comment>
<dbReference type="Pfam" id="PF16095">
    <property type="entry name" value="COR-A"/>
    <property type="match status" value="1"/>
</dbReference>
<dbReference type="SUPFAM" id="SSF52200">
    <property type="entry name" value="Toll/Interleukin receptor TIR domain"/>
    <property type="match status" value="1"/>
</dbReference>
<dbReference type="InterPro" id="IPR032171">
    <property type="entry name" value="COR-A"/>
</dbReference>
<evidence type="ECO:0000256" key="3">
    <source>
        <dbReference type="ARBA" id="ARBA00022679"/>
    </source>
</evidence>
<dbReference type="SMART" id="SM00320">
    <property type="entry name" value="WD40"/>
    <property type="match status" value="6"/>
</dbReference>
<dbReference type="InterPro" id="IPR035897">
    <property type="entry name" value="Toll_tir_struct_dom_sf"/>
</dbReference>
<dbReference type="EC" id="2.7.11.1" evidence="1"/>
<dbReference type="GO" id="GO:1990234">
    <property type="term" value="C:transferase complex"/>
    <property type="evidence" value="ECO:0007669"/>
    <property type="project" value="UniProtKB-ARBA"/>
</dbReference>
<feature type="domain" description="Roc" evidence="12">
    <location>
        <begin position="325"/>
        <end position="606"/>
    </location>
</feature>
<dbReference type="GO" id="GO:0016301">
    <property type="term" value="F:kinase activity"/>
    <property type="evidence" value="ECO:0007669"/>
    <property type="project" value="UniProtKB-KW"/>
</dbReference>
<dbReference type="PROSITE" id="PS50294">
    <property type="entry name" value="WD_REPEATS_REGION"/>
    <property type="match status" value="1"/>
</dbReference>
<dbReference type="InterPro" id="IPR020859">
    <property type="entry name" value="ROC"/>
</dbReference>
<keyword evidence="4" id="KW-0677">Repeat</keyword>
<dbReference type="Gene3D" id="1.10.10.10">
    <property type="entry name" value="Winged helix-like DNA-binding domain superfamily/Winged helix DNA-binding domain"/>
    <property type="match status" value="1"/>
</dbReference>
<dbReference type="PROSITE" id="PS51424">
    <property type="entry name" value="ROC"/>
    <property type="match status" value="1"/>
</dbReference>
<keyword evidence="7" id="KW-0067">ATP-binding</keyword>
<protein>
    <recommendedName>
        <fullName evidence="1">non-specific serine/threonine protein kinase</fullName>
        <ecNumber evidence="1">2.7.11.1</ecNumber>
    </recommendedName>
</protein>